<dbReference type="InterPro" id="IPR029472">
    <property type="entry name" value="Copia-like_N"/>
</dbReference>
<reference evidence="3" key="2">
    <citation type="submission" date="2025-08" db="UniProtKB">
        <authorList>
            <consortium name="RefSeq"/>
        </authorList>
    </citation>
    <scope>IDENTIFICATION</scope>
    <source>
        <tissue evidence="3">Leaf</tissue>
    </source>
</reference>
<name>A0A9R0KC71_SPIOL</name>
<organism evidence="2 3">
    <name type="scientific">Spinacia oleracea</name>
    <name type="common">Spinach</name>
    <dbReference type="NCBI Taxonomy" id="3562"/>
    <lineage>
        <taxon>Eukaryota</taxon>
        <taxon>Viridiplantae</taxon>
        <taxon>Streptophyta</taxon>
        <taxon>Embryophyta</taxon>
        <taxon>Tracheophyta</taxon>
        <taxon>Spermatophyta</taxon>
        <taxon>Magnoliopsida</taxon>
        <taxon>eudicotyledons</taxon>
        <taxon>Gunneridae</taxon>
        <taxon>Pentapetalae</taxon>
        <taxon>Caryophyllales</taxon>
        <taxon>Chenopodiaceae</taxon>
        <taxon>Chenopodioideae</taxon>
        <taxon>Anserineae</taxon>
        <taxon>Spinacia</taxon>
    </lineage>
</organism>
<dbReference type="KEGG" id="soe:110805143"/>
<accession>A0A9R0KC71</accession>
<evidence type="ECO:0000259" key="1">
    <source>
        <dbReference type="Pfam" id="PF14244"/>
    </source>
</evidence>
<sequence length="476" mass="53059">MPEISTETPSSSSTQQFNSAINYNDPYFLSSSDNSNSQLGQIIFNGDNYLNWSRSVRLALGAKNKLGFVDGSLLRPSADSSDLQKWVRNDYMATGWILCSMEKSIAESFIFNHSARDLWLEMQERYVHSNAPQLYEIHKKLMSIEQNDDSIAVYYGKLKQVWDKLQILEPFPDCTCGAMLSCSCGLLKKNLEADQLKKLIQLITGLNKDYDQAKINLLSMDPLPSVNRAYHLLQQIEKQGALNLVSHCSEMSALLSVHNHQPNRVSSSSPGQRRDYRDSFKKLKIDRFCDHCKMKGHTKDVCFKIVGYPEWYKGSKSQGSQGNKFHNSQRFAGSVQDNTSAGILGGSPLDFEIGSTSGSQNAVGANNVVDPQVFSALYKEFVKIMQSSKASSVESHDSAVNFAGTLSASKTSKSYLSVNEHVWIVDTGASDHMAFRLDMFANTRMLKQPIKIALPDATYKLVDTIGDIVLTSDIML</sequence>
<dbReference type="PANTHER" id="PTHR37610">
    <property type="entry name" value="CCHC-TYPE DOMAIN-CONTAINING PROTEIN"/>
    <property type="match status" value="1"/>
</dbReference>
<evidence type="ECO:0000313" key="2">
    <source>
        <dbReference type="Proteomes" id="UP000813463"/>
    </source>
</evidence>
<reference evidence="2" key="1">
    <citation type="journal article" date="2021" name="Nat. Commun.">
        <title>Genomic analyses provide insights into spinach domestication and the genetic basis of agronomic traits.</title>
        <authorList>
            <person name="Cai X."/>
            <person name="Sun X."/>
            <person name="Xu C."/>
            <person name="Sun H."/>
            <person name="Wang X."/>
            <person name="Ge C."/>
            <person name="Zhang Z."/>
            <person name="Wang Q."/>
            <person name="Fei Z."/>
            <person name="Jiao C."/>
            <person name="Wang Q."/>
        </authorList>
    </citation>
    <scope>NUCLEOTIDE SEQUENCE [LARGE SCALE GENOMIC DNA]</scope>
    <source>
        <strain evidence="2">cv. Varoflay</strain>
    </source>
</reference>
<proteinExistence type="predicted"/>
<dbReference type="GeneID" id="110805143"/>
<protein>
    <recommendedName>
        <fullName evidence="1">Retrotransposon Copia-like N-terminal domain-containing protein</fullName>
    </recommendedName>
</protein>
<dbReference type="RefSeq" id="XP_021866456.2">
    <property type="nucleotide sequence ID" value="XM_022010764.2"/>
</dbReference>
<feature type="domain" description="Retrotransposon Copia-like N-terminal" evidence="1">
    <location>
        <begin position="31"/>
        <end position="76"/>
    </location>
</feature>
<dbReference type="AlphaFoldDB" id="A0A9R0KC71"/>
<dbReference type="Proteomes" id="UP000813463">
    <property type="component" value="Chromosome 4"/>
</dbReference>
<evidence type="ECO:0000313" key="3">
    <source>
        <dbReference type="RefSeq" id="XP_021866456.2"/>
    </source>
</evidence>
<dbReference type="PANTHER" id="PTHR37610:SF40">
    <property type="entry name" value="OS01G0909600 PROTEIN"/>
    <property type="match status" value="1"/>
</dbReference>
<gene>
    <name evidence="3" type="primary">LOC110805143</name>
</gene>
<keyword evidence="2" id="KW-1185">Reference proteome</keyword>
<dbReference type="Pfam" id="PF14244">
    <property type="entry name" value="Retrotran_gag_3"/>
    <property type="match status" value="1"/>
</dbReference>